<dbReference type="Pfam" id="PF13439">
    <property type="entry name" value="Glyco_transf_4"/>
    <property type="match status" value="1"/>
</dbReference>
<dbReference type="AlphaFoldDB" id="A0AA46I6J2"/>
<dbReference type="GO" id="GO:0016758">
    <property type="term" value="F:hexosyltransferase activity"/>
    <property type="evidence" value="ECO:0007669"/>
    <property type="project" value="TreeGrafter"/>
</dbReference>
<dbReference type="EMBL" id="SOBG01000001">
    <property type="protein sequence ID" value="TDT72402.1"/>
    <property type="molecule type" value="Genomic_DNA"/>
</dbReference>
<keyword evidence="4" id="KW-1185">Reference proteome</keyword>
<dbReference type="Gene3D" id="3.40.50.2000">
    <property type="entry name" value="Glycogen Phosphorylase B"/>
    <property type="match status" value="2"/>
</dbReference>
<dbReference type="Pfam" id="PF00534">
    <property type="entry name" value="Glycos_transf_1"/>
    <property type="match status" value="1"/>
</dbReference>
<proteinExistence type="predicted"/>
<comment type="caution">
    <text evidence="3">The sequence shown here is derived from an EMBL/GenBank/DDBJ whole genome shotgun (WGS) entry which is preliminary data.</text>
</comment>
<dbReference type="InterPro" id="IPR001296">
    <property type="entry name" value="Glyco_trans_1"/>
</dbReference>
<gene>
    <name evidence="3" type="ORF">EV215_0206</name>
</gene>
<feature type="domain" description="Glycosyl transferase family 1" evidence="1">
    <location>
        <begin position="193"/>
        <end position="356"/>
    </location>
</feature>
<dbReference type="PANTHER" id="PTHR45947:SF3">
    <property type="entry name" value="SULFOQUINOVOSYL TRANSFERASE SQD2"/>
    <property type="match status" value="1"/>
</dbReference>
<reference evidence="3 4" key="1">
    <citation type="submission" date="2019-03" db="EMBL/GenBank/DDBJ databases">
        <title>Genomic Encyclopedia of Type Strains, Phase IV (KMG-IV): sequencing the most valuable type-strain genomes for metagenomic binning, comparative biology and taxonomic classification.</title>
        <authorList>
            <person name="Goeker M."/>
        </authorList>
    </citation>
    <scope>NUCLEOTIDE SEQUENCE [LARGE SCALE GENOMIC DNA]</scope>
    <source>
        <strain evidence="3 4">DSM 100055</strain>
    </source>
</reference>
<dbReference type="PANTHER" id="PTHR45947">
    <property type="entry name" value="SULFOQUINOVOSYL TRANSFERASE SQD2"/>
    <property type="match status" value="1"/>
</dbReference>
<dbReference type="RefSeq" id="WP_134112021.1">
    <property type="nucleotide sequence ID" value="NZ_SOBG01000001.1"/>
</dbReference>
<organism evidence="3 4">
    <name type="scientific">Hypnocyclicus thermotrophus</name>
    <dbReference type="NCBI Taxonomy" id="1627895"/>
    <lineage>
        <taxon>Bacteria</taxon>
        <taxon>Fusobacteriati</taxon>
        <taxon>Fusobacteriota</taxon>
        <taxon>Fusobacteriia</taxon>
        <taxon>Fusobacteriales</taxon>
        <taxon>Fusobacteriaceae</taxon>
        <taxon>Hypnocyclicus</taxon>
    </lineage>
</organism>
<evidence type="ECO:0000259" key="1">
    <source>
        <dbReference type="Pfam" id="PF00534"/>
    </source>
</evidence>
<sequence>MKIGIFTDTYFPNVNGVVRSIETLRENLEKRGHEVYIITTVKLDKKEDKVLRVSNLPIEILEGYKVALPYSNRVFKAVKKLELDVIHTHTEWSIGAFARICSKRLKLPMVHTFHTMYENYLHYITKQRGQVISKQLMKSIVKGHSNSAKYVIAPSLKAKNTLENYKVRSNIEIVPTGIELSKFKEKINQELINKKREELKIDKNDFVAMYLGRIAKEKNIEPIIKSVLNIKISNFKLVIVGDGPERKNLEKIVKENNLENKVIFTGQAAMEDVPMYYKMANLFIQASNTETQGLTIFESMASGTPLLVRFDTNINSFFENRVECVYFNEEEEISEKINELIENKDLLNYIRKNALERIDEFSAEKFAENIEKIYLAAIELKKSRNKKKIKLKFSFRKNKN</sequence>
<name>A0AA46I6J2_9FUSO</name>
<evidence type="ECO:0000313" key="4">
    <source>
        <dbReference type="Proteomes" id="UP000294678"/>
    </source>
</evidence>
<protein>
    <submittedName>
        <fullName evidence="3">1,2-diacylglycerol 3-glucosyltransferase</fullName>
    </submittedName>
</protein>
<feature type="domain" description="Glycosyltransferase subfamily 4-like N-terminal" evidence="2">
    <location>
        <begin position="14"/>
        <end position="181"/>
    </location>
</feature>
<evidence type="ECO:0000313" key="3">
    <source>
        <dbReference type="EMBL" id="TDT72402.1"/>
    </source>
</evidence>
<evidence type="ECO:0000259" key="2">
    <source>
        <dbReference type="Pfam" id="PF13439"/>
    </source>
</evidence>
<dbReference type="SUPFAM" id="SSF53756">
    <property type="entry name" value="UDP-Glycosyltransferase/glycogen phosphorylase"/>
    <property type="match status" value="1"/>
</dbReference>
<dbReference type="Proteomes" id="UP000294678">
    <property type="component" value="Unassembled WGS sequence"/>
</dbReference>
<accession>A0AA46I6J2</accession>
<dbReference type="InterPro" id="IPR050194">
    <property type="entry name" value="Glycosyltransferase_grp1"/>
</dbReference>
<dbReference type="InterPro" id="IPR028098">
    <property type="entry name" value="Glyco_trans_4-like_N"/>
</dbReference>